<dbReference type="InterPro" id="IPR000515">
    <property type="entry name" value="MetI-like"/>
</dbReference>
<dbReference type="AlphaFoldDB" id="A0A0M2NHH3"/>
<dbReference type="GO" id="GO:0022857">
    <property type="term" value="F:transmembrane transporter activity"/>
    <property type="evidence" value="ECO:0007669"/>
    <property type="project" value="InterPro"/>
</dbReference>
<dbReference type="Gene3D" id="1.10.3720.10">
    <property type="entry name" value="MetI-like"/>
    <property type="match status" value="1"/>
</dbReference>
<evidence type="ECO:0000313" key="11">
    <source>
        <dbReference type="EMBL" id="KKI50416.1"/>
    </source>
</evidence>
<evidence type="ECO:0000256" key="4">
    <source>
        <dbReference type="ARBA" id="ARBA00022475"/>
    </source>
</evidence>
<dbReference type="OrthoDB" id="9787841at2"/>
<protein>
    <submittedName>
        <fullName evidence="11">Amino acid transport system permease protein</fullName>
    </submittedName>
</protein>
<dbReference type="Pfam" id="PF00528">
    <property type="entry name" value="BPD_transp_1"/>
    <property type="match status" value="1"/>
</dbReference>
<organism evidence="11 12">
    <name type="scientific">Christensenella hongkongensis</name>
    <dbReference type="NCBI Taxonomy" id="270498"/>
    <lineage>
        <taxon>Bacteria</taxon>
        <taxon>Bacillati</taxon>
        <taxon>Bacillota</taxon>
        <taxon>Clostridia</taxon>
        <taxon>Christensenellales</taxon>
        <taxon>Christensenellaceae</taxon>
        <taxon>Christensenella</taxon>
    </lineage>
</organism>
<keyword evidence="6" id="KW-0029">Amino-acid transport</keyword>
<dbReference type="RefSeq" id="WP_046444260.1">
    <property type="nucleotide sequence ID" value="NZ_JAXDTA010000119.1"/>
</dbReference>
<dbReference type="CDD" id="cd06261">
    <property type="entry name" value="TM_PBP2"/>
    <property type="match status" value="1"/>
</dbReference>
<proteinExistence type="inferred from homology"/>
<evidence type="ECO:0000256" key="1">
    <source>
        <dbReference type="ARBA" id="ARBA00004651"/>
    </source>
</evidence>
<dbReference type="InterPro" id="IPR043429">
    <property type="entry name" value="ArtM/GltK/GlnP/TcyL/YhdX-like"/>
</dbReference>
<dbReference type="PANTHER" id="PTHR30614:SF20">
    <property type="entry name" value="GLUTAMINE TRANSPORT SYSTEM PERMEASE PROTEIN GLNP"/>
    <property type="match status" value="1"/>
</dbReference>
<gene>
    <name evidence="11" type="ORF">CHK_2479</name>
</gene>
<feature type="transmembrane region" description="Helical" evidence="9">
    <location>
        <begin position="26"/>
        <end position="50"/>
    </location>
</feature>
<feature type="transmembrane region" description="Helical" evidence="9">
    <location>
        <begin position="198"/>
        <end position="219"/>
    </location>
</feature>
<dbReference type="InterPro" id="IPR010065">
    <property type="entry name" value="AA_ABC_transptr_permease_3TM"/>
</dbReference>
<comment type="subcellular location">
    <subcellularLocation>
        <location evidence="1 9">Cell membrane</location>
        <topology evidence="1 9">Multi-pass membrane protein</topology>
    </subcellularLocation>
</comment>
<reference evidence="11 12" key="1">
    <citation type="submission" date="2015-04" db="EMBL/GenBank/DDBJ databases">
        <title>Draft genome sequence of bacteremic isolate Catabacter hongkongensis type strain HKU16T.</title>
        <authorList>
            <person name="Lau S.K."/>
            <person name="Teng J.L."/>
            <person name="Huang Y."/>
            <person name="Curreem S.O."/>
            <person name="Tsui S.K."/>
            <person name="Woo P.C."/>
        </authorList>
    </citation>
    <scope>NUCLEOTIDE SEQUENCE [LARGE SCALE GENOMIC DNA]</scope>
    <source>
        <strain evidence="11 12">HKU16</strain>
    </source>
</reference>
<accession>A0A0M2NHH3</accession>
<evidence type="ECO:0000256" key="7">
    <source>
        <dbReference type="ARBA" id="ARBA00022989"/>
    </source>
</evidence>
<dbReference type="STRING" id="270498.CHK_2479"/>
<dbReference type="SUPFAM" id="SSF161098">
    <property type="entry name" value="MetI-like"/>
    <property type="match status" value="1"/>
</dbReference>
<evidence type="ECO:0000259" key="10">
    <source>
        <dbReference type="PROSITE" id="PS50928"/>
    </source>
</evidence>
<dbReference type="FunFam" id="1.10.3720.10:FF:000033">
    <property type="entry name" value="Polar amino acid ABC transporter permease"/>
    <property type="match status" value="1"/>
</dbReference>
<feature type="domain" description="ABC transmembrane type-1" evidence="10">
    <location>
        <begin position="26"/>
        <end position="219"/>
    </location>
</feature>
<keyword evidence="8 9" id="KW-0472">Membrane</keyword>
<dbReference type="Proteomes" id="UP000034076">
    <property type="component" value="Unassembled WGS sequence"/>
</dbReference>
<dbReference type="InterPro" id="IPR035906">
    <property type="entry name" value="MetI-like_sf"/>
</dbReference>
<feature type="transmembrane region" description="Helical" evidence="9">
    <location>
        <begin position="62"/>
        <end position="90"/>
    </location>
</feature>
<evidence type="ECO:0000256" key="8">
    <source>
        <dbReference type="ARBA" id="ARBA00023136"/>
    </source>
</evidence>
<dbReference type="PANTHER" id="PTHR30614">
    <property type="entry name" value="MEMBRANE COMPONENT OF AMINO ACID ABC TRANSPORTER"/>
    <property type="match status" value="1"/>
</dbReference>
<keyword evidence="7 9" id="KW-1133">Transmembrane helix</keyword>
<dbReference type="GO" id="GO:0006865">
    <property type="term" value="P:amino acid transport"/>
    <property type="evidence" value="ECO:0007669"/>
    <property type="project" value="UniProtKB-KW"/>
</dbReference>
<keyword evidence="4" id="KW-1003">Cell membrane</keyword>
<evidence type="ECO:0000256" key="9">
    <source>
        <dbReference type="RuleBase" id="RU363032"/>
    </source>
</evidence>
<evidence type="ECO:0000256" key="3">
    <source>
        <dbReference type="ARBA" id="ARBA00022448"/>
    </source>
</evidence>
<keyword evidence="12" id="KW-1185">Reference proteome</keyword>
<evidence type="ECO:0000256" key="5">
    <source>
        <dbReference type="ARBA" id="ARBA00022692"/>
    </source>
</evidence>
<dbReference type="GO" id="GO:0043190">
    <property type="term" value="C:ATP-binding cassette (ABC) transporter complex"/>
    <property type="evidence" value="ECO:0007669"/>
    <property type="project" value="InterPro"/>
</dbReference>
<evidence type="ECO:0000256" key="6">
    <source>
        <dbReference type="ARBA" id="ARBA00022970"/>
    </source>
</evidence>
<comment type="similarity">
    <text evidence="2">Belongs to the binding-protein-dependent transport system permease family. HisMQ subfamily.</text>
</comment>
<name>A0A0M2NHH3_9FIRM</name>
<dbReference type="EMBL" id="LAYJ01000112">
    <property type="protein sequence ID" value="KKI50416.1"/>
    <property type="molecule type" value="Genomic_DNA"/>
</dbReference>
<evidence type="ECO:0000313" key="12">
    <source>
        <dbReference type="Proteomes" id="UP000034076"/>
    </source>
</evidence>
<sequence>MFDNLPEQIYKTLVVDNRWTLFVDGLLVTLMIAGIAVLLGVAIGSLVAIAKVNALRNKKLKWLSVICEVYTTVIRGTPMLVQLLIMYYIIFAAAPTEMAPYVAALAFGINSGAYVSEIVRAGIMAVPRGQMEAGRSLGLTNGMTMRTIILPQAIKNILPALGNEFIVLFKETSIVGYVALTDLTRAADLVRSRTYLPFVPLIFIALIYLGIVMLITWALKKLEKKLAQSDVR</sequence>
<dbReference type="PROSITE" id="PS50928">
    <property type="entry name" value="ABC_TM1"/>
    <property type="match status" value="1"/>
</dbReference>
<keyword evidence="3 9" id="KW-0813">Transport</keyword>
<evidence type="ECO:0000256" key="2">
    <source>
        <dbReference type="ARBA" id="ARBA00010072"/>
    </source>
</evidence>
<keyword evidence="5 9" id="KW-0812">Transmembrane</keyword>
<comment type="caution">
    <text evidence="11">The sequence shown here is derived from an EMBL/GenBank/DDBJ whole genome shotgun (WGS) entry which is preliminary data.</text>
</comment>
<dbReference type="NCBIfam" id="TIGR01726">
    <property type="entry name" value="HEQRo_perm_3TM"/>
    <property type="match status" value="1"/>
</dbReference>